<evidence type="ECO:0000313" key="4">
    <source>
        <dbReference type="Proteomes" id="UP000034739"/>
    </source>
</evidence>
<keyword evidence="1" id="KW-0808">Transferase</keyword>
<dbReference type="GO" id="GO:0016740">
    <property type="term" value="F:transferase activity"/>
    <property type="evidence" value="ECO:0007669"/>
    <property type="project" value="UniProtKB-KW"/>
</dbReference>
<evidence type="ECO:0000259" key="2">
    <source>
        <dbReference type="Pfam" id="PF02709"/>
    </source>
</evidence>
<dbReference type="InterPro" id="IPR027791">
    <property type="entry name" value="Galactosyl_T_C"/>
</dbReference>
<sequence length="239" mass="27080">MFSIIIPLDSNRLDLFKNTKRAYDGMPQKKEFIIPSRSAPKLRTYFKKYKLGKNVRIIPYTIKAGFNCSKALNIGVRHAKYPSVIITSPEVTPITPVLAQLETVIGTNVVAQVFDEHADGKATWSLVNSGYRNHNPGYYFLAMFNKKDIEKINGWDEAFMHGYAYDDCDFGARWARAGIPFTIRDDIQGLHQYHPRMETVSGGWKRNERLFYENTRLGIIACKNGLVPLEAAASNGIIV</sequence>
<name>A0A0G1X115_9BACT</name>
<dbReference type="EMBL" id="LCOY01000013">
    <property type="protein sequence ID" value="KKU88105.1"/>
    <property type="molecule type" value="Genomic_DNA"/>
</dbReference>
<reference evidence="3 4" key="1">
    <citation type="journal article" date="2015" name="Nature">
        <title>rRNA introns, odd ribosomes, and small enigmatic genomes across a large radiation of phyla.</title>
        <authorList>
            <person name="Brown C.T."/>
            <person name="Hug L.A."/>
            <person name="Thomas B.C."/>
            <person name="Sharon I."/>
            <person name="Castelle C.J."/>
            <person name="Singh A."/>
            <person name="Wilkins M.J."/>
            <person name="Williams K.H."/>
            <person name="Banfield J.F."/>
        </authorList>
    </citation>
    <scope>NUCLEOTIDE SEQUENCE [LARGE SCALE GENOMIC DNA]</scope>
</reference>
<protein>
    <recommendedName>
        <fullName evidence="2">Galactosyltransferase C-terminal domain-containing protein</fullName>
    </recommendedName>
</protein>
<accession>A0A0G1X115</accession>
<dbReference type="InterPro" id="IPR029044">
    <property type="entry name" value="Nucleotide-diphossugar_trans"/>
</dbReference>
<evidence type="ECO:0000313" key="3">
    <source>
        <dbReference type="EMBL" id="KKU88105.1"/>
    </source>
</evidence>
<feature type="domain" description="Galactosyltransferase C-terminal" evidence="2">
    <location>
        <begin position="141"/>
        <end position="185"/>
    </location>
</feature>
<dbReference type="Pfam" id="PF02709">
    <property type="entry name" value="Glyco_transf_7C"/>
    <property type="match status" value="1"/>
</dbReference>
<dbReference type="SUPFAM" id="SSF53448">
    <property type="entry name" value="Nucleotide-diphospho-sugar transferases"/>
    <property type="match status" value="1"/>
</dbReference>
<dbReference type="Proteomes" id="UP000034739">
    <property type="component" value="Unassembled WGS sequence"/>
</dbReference>
<comment type="caution">
    <text evidence="3">The sequence shown here is derived from an EMBL/GenBank/DDBJ whole genome shotgun (WGS) entry which is preliminary data.</text>
</comment>
<gene>
    <name evidence="3" type="ORF">UY16_C0013G0015</name>
</gene>
<evidence type="ECO:0000256" key="1">
    <source>
        <dbReference type="ARBA" id="ARBA00022679"/>
    </source>
</evidence>
<dbReference type="Gene3D" id="3.90.550.10">
    <property type="entry name" value="Spore Coat Polysaccharide Biosynthesis Protein SpsA, Chain A"/>
    <property type="match status" value="1"/>
</dbReference>
<organism evidence="3 4">
    <name type="scientific">Candidatus Gottesmanbacteria bacterium GW2011_GWA2_47_9</name>
    <dbReference type="NCBI Taxonomy" id="1618445"/>
    <lineage>
        <taxon>Bacteria</taxon>
        <taxon>Candidatus Gottesmaniibacteriota</taxon>
    </lineage>
</organism>
<proteinExistence type="predicted"/>
<dbReference type="AlphaFoldDB" id="A0A0G1X115"/>